<comment type="caution">
    <text evidence="3">The sequence shown here is derived from an EMBL/GenBank/DDBJ whole genome shotgun (WGS) entry which is preliminary data.</text>
</comment>
<evidence type="ECO:0000256" key="2">
    <source>
        <dbReference type="SAM" id="Phobius"/>
    </source>
</evidence>
<gene>
    <name evidence="3" type="ORF">Plil01_001817700</name>
</gene>
<evidence type="ECO:0000256" key="1">
    <source>
        <dbReference type="SAM" id="MobiDB-lite"/>
    </source>
</evidence>
<keyword evidence="2" id="KW-0812">Transmembrane</keyword>
<sequence>MADTTSATSALLLDPGVAVLDDVDSIGRSAFSCSDLDKLVDNAAPDDNEEEEEDNGVPEQDHSASEESSTVTMVIVTLFFAGFLAVCGVLAVRLLRADEAAFARRLEQRTPSVLADQL</sequence>
<proteinExistence type="predicted"/>
<accession>A0A9W6YJW7</accession>
<dbReference type="OrthoDB" id="145014at2759"/>
<evidence type="ECO:0000313" key="4">
    <source>
        <dbReference type="Proteomes" id="UP001165083"/>
    </source>
</evidence>
<protein>
    <submittedName>
        <fullName evidence="3">Unnamed protein product</fullName>
    </submittedName>
</protein>
<keyword evidence="2" id="KW-0472">Membrane</keyword>
<dbReference type="Proteomes" id="UP001165083">
    <property type="component" value="Unassembled WGS sequence"/>
</dbReference>
<keyword evidence="2" id="KW-1133">Transmembrane helix</keyword>
<dbReference type="AlphaFoldDB" id="A0A9W6YJW7"/>
<reference evidence="3" key="1">
    <citation type="submission" date="2023-04" db="EMBL/GenBank/DDBJ databases">
        <title>Phytophthora lilii NBRC 32176.</title>
        <authorList>
            <person name="Ichikawa N."/>
            <person name="Sato H."/>
            <person name="Tonouchi N."/>
        </authorList>
    </citation>
    <scope>NUCLEOTIDE SEQUENCE</scope>
    <source>
        <strain evidence="3">NBRC 32176</strain>
    </source>
</reference>
<evidence type="ECO:0000313" key="3">
    <source>
        <dbReference type="EMBL" id="GMF65530.1"/>
    </source>
</evidence>
<keyword evidence="4" id="KW-1185">Reference proteome</keyword>
<name>A0A9W6YJW7_9STRA</name>
<dbReference type="EMBL" id="BSXW01012479">
    <property type="protein sequence ID" value="GMF65530.1"/>
    <property type="molecule type" value="Genomic_DNA"/>
</dbReference>
<feature type="region of interest" description="Disordered" evidence="1">
    <location>
        <begin position="39"/>
        <end position="68"/>
    </location>
</feature>
<feature type="compositionally biased region" description="Acidic residues" evidence="1">
    <location>
        <begin position="44"/>
        <end position="56"/>
    </location>
</feature>
<feature type="transmembrane region" description="Helical" evidence="2">
    <location>
        <begin position="71"/>
        <end position="95"/>
    </location>
</feature>
<organism evidence="3 4">
    <name type="scientific">Phytophthora lilii</name>
    <dbReference type="NCBI Taxonomy" id="2077276"/>
    <lineage>
        <taxon>Eukaryota</taxon>
        <taxon>Sar</taxon>
        <taxon>Stramenopiles</taxon>
        <taxon>Oomycota</taxon>
        <taxon>Peronosporomycetes</taxon>
        <taxon>Peronosporales</taxon>
        <taxon>Peronosporaceae</taxon>
        <taxon>Phytophthora</taxon>
    </lineage>
</organism>